<comment type="pathway">
    <text evidence="1">Protein modification; protein ubiquitination.</text>
</comment>
<dbReference type="Gene3D" id="6.10.250.3030">
    <property type="match status" value="1"/>
</dbReference>
<dbReference type="SUPFAM" id="SSF54695">
    <property type="entry name" value="POZ domain"/>
    <property type="match status" value="1"/>
</dbReference>
<organism evidence="4">
    <name type="scientific">Arundo donax</name>
    <name type="common">Giant reed</name>
    <name type="synonym">Donax arundinaceus</name>
    <dbReference type="NCBI Taxonomy" id="35708"/>
    <lineage>
        <taxon>Eukaryota</taxon>
        <taxon>Viridiplantae</taxon>
        <taxon>Streptophyta</taxon>
        <taxon>Embryophyta</taxon>
        <taxon>Tracheophyta</taxon>
        <taxon>Spermatophyta</taxon>
        <taxon>Magnoliopsida</taxon>
        <taxon>Liliopsida</taxon>
        <taxon>Poales</taxon>
        <taxon>Poaceae</taxon>
        <taxon>PACMAD clade</taxon>
        <taxon>Arundinoideae</taxon>
        <taxon>Arundineae</taxon>
        <taxon>Arundo</taxon>
    </lineage>
</organism>
<reference evidence="4" key="1">
    <citation type="submission" date="2014-09" db="EMBL/GenBank/DDBJ databases">
        <authorList>
            <person name="Magalhaes I.L.F."/>
            <person name="Oliveira U."/>
            <person name="Santos F.R."/>
            <person name="Vidigal T.H.D.A."/>
            <person name="Brescovit A.D."/>
            <person name="Santos A.J."/>
        </authorList>
    </citation>
    <scope>NUCLEOTIDE SEQUENCE</scope>
    <source>
        <tissue evidence="4">Shoot tissue taken approximately 20 cm above the soil surface</tissue>
    </source>
</reference>
<dbReference type="Pfam" id="PF24570">
    <property type="entry name" value="BACK_BPM_SPOP"/>
    <property type="match status" value="1"/>
</dbReference>
<evidence type="ECO:0000259" key="3">
    <source>
        <dbReference type="Pfam" id="PF24570"/>
    </source>
</evidence>
<dbReference type="PANTHER" id="PTHR26379">
    <property type="entry name" value="BTB/POZ AND MATH DOMAIN-CONTAINING PROTEIN 1"/>
    <property type="match status" value="1"/>
</dbReference>
<dbReference type="EMBL" id="GBRH01209547">
    <property type="protein sequence ID" value="JAD88348.1"/>
    <property type="molecule type" value="Transcribed_RNA"/>
</dbReference>
<name>A0A0A9DNT1_ARUDO</name>
<dbReference type="InterPro" id="IPR011333">
    <property type="entry name" value="SKP1/BTB/POZ_sf"/>
</dbReference>
<evidence type="ECO:0000256" key="2">
    <source>
        <dbReference type="ARBA" id="ARBA00010846"/>
    </source>
</evidence>
<comment type="similarity">
    <text evidence="2">Belongs to the Tdpoz family.</text>
</comment>
<accession>A0A0A9DNT1</accession>
<feature type="domain" description="BPM/SPOP BACK" evidence="3">
    <location>
        <begin position="60"/>
        <end position="93"/>
    </location>
</feature>
<dbReference type="PANTHER" id="PTHR26379:SF293">
    <property type="entry name" value="BTB_POZ AND MATH DOMAIN-CONTAINING PROTEIN 3"/>
    <property type="match status" value="1"/>
</dbReference>
<protein>
    <recommendedName>
        <fullName evidence="3">BPM/SPOP BACK domain-containing protein</fullName>
    </recommendedName>
</protein>
<dbReference type="InterPro" id="IPR056423">
    <property type="entry name" value="BACK_BPM_SPOP"/>
</dbReference>
<reference evidence="4" key="2">
    <citation type="journal article" date="2015" name="Data Brief">
        <title>Shoot transcriptome of the giant reed, Arundo donax.</title>
        <authorList>
            <person name="Barrero R.A."/>
            <person name="Guerrero F.D."/>
            <person name="Moolhuijzen P."/>
            <person name="Goolsby J.A."/>
            <person name="Tidwell J."/>
            <person name="Bellgard S.E."/>
            <person name="Bellgard M.I."/>
        </authorList>
    </citation>
    <scope>NUCLEOTIDE SEQUENCE</scope>
    <source>
        <tissue evidence="4">Shoot tissue taken approximately 20 cm above the soil surface</tissue>
    </source>
</reference>
<dbReference type="AlphaFoldDB" id="A0A0A9DNT1"/>
<dbReference type="Gene3D" id="3.30.710.10">
    <property type="entry name" value="Potassium Channel Kv1.1, Chain A"/>
    <property type="match status" value="1"/>
</dbReference>
<evidence type="ECO:0000313" key="4">
    <source>
        <dbReference type="EMBL" id="JAD88348.1"/>
    </source>
</evidence>
<dbReference type="InterPro" id="IPR045005">
    <property type="entry name" value="BPM1-6"/>
</dbReference>
<evidence type="ECO:0000256" key="1">
    <source>
        <dbReference type="ARBA" id="ARBA00004906"/>
    </source>
</evidence>
<proteinExistence type="inferred from homology"/>
<sequence length="130" mass="14303">MVNFIYADELPSIHELAGSVSMWTSTLVLQHLLAAADRYGLDRLRLLCEAKLCDELTAETVAATLALAEQHHCSELKSACLKFAAVRENLGDLCKKIASRSINNYCQGALAMQVPQLSPLLYSCYGDQRV</sequence>
<dbReference type="GO" id="GO:0016567">
    <property type="term" value="P:protein ubiquitination"/>
    <property type="evidence" value="ECO:0007669"/>
    <property type="project" value="InterPro"/>
</dbReference>